<dbReference type="InterPro" id="IPR018060">
    <property type="entry name" value="HTH_AraC"/>
</dbReference>
<evidence type="ECO:0000256" key="1">
    <source>
        <dbReference type="ARBA" id="ARBA00023015"/>
    </source>
</evidence>
<dbReference type="Proteomes" id="UP000641588">
    <property type="component" value="Unassembled WGS sequence"/>
</dbReference>
<sequence length="282" mass="32616">MVLRGVDMLDPSINNGMILHYYYSGESACKPGHVHGPALRDHYLIHYIHSGKGTFETEGRTYSLSGKCGFLITPGVRFYYKADLDNPWHYSWVGFKGEGIDRSLELMGLSRNNPIFHYDADEQLIECFTELNRTKKELSPGIQMRRTGYLFILLSLLLASGQQEVSPQHTGSYNKQDAYMEQALEYMYTHYTRNIKIQDMAQHLNIDRRYLTSIFKQHLGHSPHRMLVQYRLRKACELMTDTSLSISDIARSVGYEDPLQFSKIFSKHLLVSPMKYRSRLGL</sequence>
<dbReference type="InterPro" id="IPR037923">
    <property type="entry name" value="HTH-like"/>
</dbReference>
<keyword evidence="2" id="KW-0238">DNA-binding</keyword>
<dbReference type="PROSITE" id="PS01124">
    <property type="entry name" value="HTH_ARAC_FAMILY_2"/>
    <property type="match status" value="1"/>
</dbReference>
<dbReference type="Pfam" id="PF02311">
    <property type="entry name" value="AraC_binding"/>
    <property type="match status" value="1"/>
</dbReference>
<evidence type="ECO:0000313" key="5">
    <source>
        <dbReference type="EMBL" id="NOU94534.1"/>
    </source>
</evidence>
<organism evidence="5 6">
    <name type="scientific">Paenibacillus foliorum</name>
    <dbReference type="NCBI Taxonomy" id="2654974"/>
    <lineage>
        <taxon>Bacteria</taxon>
        <taxon>Bacillati</taxon>
        <taxon>Bacillota</taxon>
        <taxon>Bacilli</taxon>
        <taxon>Bacillales</taxon>
        <taxon>Paenibacillaceae</taxon>
        <taxon>Paenibacillus</taxon>
    </lineage>
</organism>
<evidence type="ECO:0000259" key="4">
    <source>
        <dbReference type="PROSITE" id="PS01124"/>
    </source>
</evidence>
<accession>A0A972GPL7</accession>
<dbReference type="PANTHER" id="PTHR43280:SF30">
    <property type="entry name" value="MMSAB OPERON REGULATORY PROTEIN"/>
    <property type="match status" value="1"/>
</dbReference>
<gene>
    <name evidence="5" type="ORF">GC093_15095</name>
</gene>
<keyword evidence="3" id="KW-0804">Transcription</keyword>
<keyword evidence="1" id="KW-0805">Transcription regulation</keyword>
<dbReference type="InterPro" id="IPR009057">
    <property type="entry name" value="Homeodomain-like_sf"/>
</dbReference>
<dbReference type="PANTHER" id="PTHR43280">
    <property type="entry name" value="ARAC-FAMILY TRANSCRIPTIONAL REGULATOR"/>
    <property type="match status" value="1"/>
</dbReference>
<evidence type="ECO:0000256" key="3">
    <source>
        <dbReference type="ARBA" id="ARBA00023163"/>
    </source>
</evidence>
<reference evidence="5" key="1">
    <citation type="submission" date="2019-10" db="EMBL/GenBank/DDBJ databases">
        <title>Description of Paenibacillus glebae sp. nov.</title>
        <authorList>
            <person name="Carlier A."/>
            <person name="Qi S."/>
        </authorList>
    </citation>
    <scope>NUCLEOTIDE SEQUENCE</scope>
    <source>
        <strain evidence="5">LMG 31456</strain>
    </source>
</reference>
<proteinExistence type="predicted"/>
<dbReference type="EMBL" id="WHOD01000056">
    <property type="protein sequence ID" value="NOU94534.1"/>
    <property type="molecule type" value="Genomic_DNA"/>
</dbReference>
<dbReference type="SUPFAM" id="SSF51215">
    <property type="entry name" value="Regulatory protein AraC"/>
    <property type="match status" value="1"/>
</dbReference>
<feature type="domain" description="HTH araC/xylS-type" evidence="4">
    <location>
        <begin position="181"/>
        <end position="279"/>
    </location>
</feature>
<protein>
    <submittedName>
        <fullName evidence="5">Helix-turn-helix domain-containing protein</fullName>
    </submittedName>
</protein>
<dbReference type="GO" id="GO:0043565">
    <property type="term" value="F:sequence-specific DNA binding"/>
    <property type="evidence" value="ECO:0007669"/>
    <property type="project" value="InterPro"/>
</dbReference>
<dbReference type="Gene3D" id="1.10.10.60">
    <property type="entry name" value="Homeodomain-like"/>
    <property type="match status" value="2"/>
</dbReference>
<dbReference type="Gene3D" id="2.60.120.280">
    <property type="entry name" value="Regulatory protein AraC"/>
    <property type="match status" value="1"/>
</dbReference>
<dbReference type="InterPro" id="IPR003313">
    <property type="entry name" value="AraC-bd"/>
</dbReference>
<keyword evidence="6" id="KW-1185">Reference proteome</keyword>
<comment type="caution">
    <text evidence="5">The sequence shown here is derived from an EMBL/GenBank/DDBJ whole genome shotgun (WGS) entry which is preliminary data.</text>
</comment>
<dbReference type="GO" id="GO:0003700">
    <property type="term" value="F:DNA-binding transcription factor activity"/>
    <property type="evidence" value="ECO:0007669"/>
    <property type="project" value="InterPro"/>
</dbReference>
<evidence type="ECO:0000313" key="6">
    <source>
        <dbReference type="Proteomes" id="UP000641588"/>
    </source>
</evidence>
<name>A0A972GPL7_9BACL</name>
<dbReference type="SMART" id="SM00342">
    <property type="entry name" value="HTH_ARAC"/>
    <property type="match status" value="1"/>
</dbReference>
<dbReference type="Pfam" id="PF12833">
    <property type="entry name" value="HTH_18"/>
    <property type="match status" value="1"/>
</dbReference>
<evidence type="ECO:0000256" key="2">
    <source>
        <dbReference type="ARBA" id="ARBA00023125"/>
    </source>
</evidence>
<dbReference type="SUPFAM" id="SSF46689">
    <property type="entry name" value="Homeodomain-like"/>
    <property type="match status" value="2"/>
</dbReference>
<dbReference type="AlphaFoldDB" id="A0A972GPL7"/>
<dbReference type="CDD" id="cd06986">
    <property type="entry name" value="cupin_MmsR-like_N"/>
    <property type="match status" value="1"/>
</dbReference>